<dbReference type="GO" id="GO:0030170">
    <property type="term" value="F:pyridoxal phosphate binding"/>
    <property type="evidence" value="ECO:0007669"/>
    <property type="project" value="InterPro"/>
</dbReference>
<comment type="cofactor">
    <cofactor evidence="1">
        <name>pyridoxal 5'-phosphate</name>
        <dbReference type="ChEBI" id="CHEBI:597326"/>
    </cofactor>
</comment>
<proteinExistence type="inferred from homology"/>
<dbReference type="InterPro" id="IPR005814">
    <property type="entry name" value="Aminotrans_3"/>
</dbReference>
<dbReference type="InterPro" id="IPR015421">
    <property type="entry name" value="PyrdxlP-dep_Trfase_major"/>
</dbReference>
<evidence type="ECO:0000256" key="2">
    <source>
        <dbReference type="ARBA" id="ARBA00008954"/>
    </source>
</evidence>
<protein>
    <submittedName>
        <fullName evidence="5">4-aminobutyrate aminotransferase</fullName>
    </submittedName>
</protein>
<dbReference type="InterPro" id="IPR015424">
    <property type="entry name" value="PyrdxlP-dep_Trfase"/>
</dbReference>
<reference evidence="5 6" key="1">
    <citation type="submission" date="2015-03" db="EMBL/GenBank/DDBJ databases">
        <title>Pseudomonas fluorescens 1855-344 Genome sequencing and assembly.</title>
        <authorList>
            <person name="Eng W.W.H."/>
            <person name="Gan H.M."/>
            <person name="Savka M.A."/>
        </authorList>
    </citation>
    <scope>NUCLEOTIDE SEQUENCE [LARGE SCALE GENOMIC DNA]</scope>
    <source>
        <strain evidence="5 6">1855-344</strain>
    </source>
</reference>
<dbReference type="PROSITE" id="PS00600">
    <property type="entry name" value="AA_TRANSFER_CLASS_3"/>
    <property type="match status" value="1"/>
</dbReference>
<dbReference type="Gene3D" id="3.90.1150.10">
    <property type="entry name" value="Aspartate Aminotransferase, domain 1"/>
    <property type="match status" value="1"/>
</dbReference>
<keyword evidence="5" id="KW-0032">Aminotransferase</keyword>
<keyword evidence="3 4" id="KW-0663">Pyridoxal phosphate</keyword>
<dbReference type="OrthoDB" id="9801052at2"/>
<dbReference type="InterPro" id="IPR049704">
    <property type="entry name" value="Aminotrans_3_PPA_site"/>
</dbReference>
<organism evidence="5 6">
    <name type="scientific">Pseudomonas kilonensis</name>
    <dbReference type="NCBI Taxonomy" id="132476"/>
    <lineage>
        <taxon>Bacteria</taxon>
        <taxon>Pseudomonadati</taxon>
        <taxon>Pseudomonadota</taxon>
        <taxon>Gammaproteobacteria</taxon>
        <taxon>Pseudomonadales</taxon>
        <taxon>Pseudomonadaceae</taxon>
        <taxon>Pseudomonas</taxon>
    </lineage>
</organism>
<dbReference type="Proteomes" id="UP000033662">
    <property type="component" value="Unassembled WGS sequence"/>
</dbReference>
<name>A0A0F4XVF2_9PSED</name>
<sequence length="449" mass="48523">MNRPLMINSFDPAQAHGLDPVIEQLLKRRAKVLGPSYKLFYEKPVHFVRAEGVWMYDSHNTPYLDVYNNVPSVGHCHPHVVEAVSKQMALLNTHTRYLYDTVLTYAEKLIATFPEELANVMFTCTGSESSDLAVRIARCHTGNTGIIVTENAYHGITAAIAEMSPSLGEGVALGSMVRLVPAPDAYRAGDKDVGDAFAESVEAAIADMLRHGIRPAALVTDTIFSSDGVFSDPRGFLVKAVEAVRRAGGLFIADEVQPGFARTGDTFWGFQRHGVVPDLVIMGKPMGNGLPIGGVVAKPELLTRFATTARYFNTFGGNPVSTAAAMAVLEVIEAESLQKNSLVVGEVLRAGLRDLAKEYPVIGDVRGAGLFIGAEFVKDPLTKEPHEELAMHVVNKLREHNVLISASSPLGNVLKIRPPLPFTADNAAYFLDILADVMAELSKTTGVRG</sequence>
<evidence type="ECO:0000313" key="6">
    <source>
        <dbReference type="Proteomes" id="UP000033662"/>
    </source>
</evidence>
<dbReference type="AlphaFoldDB" id="A0A0F4XVF2"/>
<gene>
    <name evidence="5" type="ORF">VP02_00690</name>
</gene>
<evidence type="ECO:0000313" key="5">
    <source>
        <dbReference type="EMBL" id="KKA09909.1"/>
    </source>
</evidence>
<evidence type="ECO:0000256" key="1">
    <source>
        <dbReference type="ARBA" id="ARBA00001933"/>
    </source>
</evidence>
<comment type="caution">
    <text evidence="5">The sequence shown here is derived from an EMBL/GenBank/DDBJ whole genome shotgun (WGS) entry which is preliminary data.</text>
</comment>
<dbReference type="SUPFAM" id="SSF53383">
    <property type="entry name" value="PLP-dependent transferases"/>
    <property type="match status" value="1"/>
</dbReference>
<keyword evidence="5" id="KW-0808">Transferase</keyword>
<evidence type="ECO:0000256" key="4">
    <source>
        <dbReference type="RuleBase" id="RU003560"/>
    </source>
</evidence>
<dbReference type="CDD" id="cd00610">
    <property type="entry name" value="OAT_like"/>
    <property type="match status" value="1"/>
</dbReference>
<comment type="similarity">
    <text evidence="2 4">Belongs to the class-III pyridoxal-phosphate-dependent aminotransferase family.</text>
</comment>
<dbReference type="PANTHER" id="PTHR45688:SF13">
    <property type="entry name" value="ALANINE--GLYOXYLATE AMINOTRANSFERASE 2-LIKE"/>
    <property type="match status" value="1"/>
</dbReference>
<dbReference type="InterPro" id="IPR015422">
    <property type="entry name" value="PyrdxlP-dep_Trfase_small"/>
</dbReference>
<dbReference type="EMBL" id="JZXC01000001">
    <property type="protein sequence ID" value="KKA09909.1"/>
    <property type="molecule type" value="Genomic_DNA"/>
</dbReference>
<dbReference type="Pfam" id="PF00202">
    <property type="entry name" value="Aminotran_3"/>
    <property type="match status" value="1"/>
</dbReference>
<dbReference type="PIRSF" id="PIRSF000521">
    <property type="entry name" value="Transaminase_4ab_Lys_Orn"/>
    <property type="match status" value="1"/>
</dbReference>
<dbReference type="PATRIC" id="fig|132476.4.peg.150"/>
<accession>A0A0F4XVF2</accession>
<evidence type="ECO:0000256" key="3">
    <source>
        <dbReference type="ARBA" id="ARBA00022898"/>
    </source>
</evidence>
<dbReference type="GO" id="GO:0008483">
    <property type="term" value="F:transaminase activity"/>
    <property type="evidence" value="ECO:0007669"/>
    <property type="project" value="UniProtKB-KW"/>
</dbReference>
<dbReference type="PANTHER" id="PTHR45688">
    <property type="match status" value="1"/>
</dbReference>
<dbReference type="Gene3D" id="3.40.640.10">
    <property type="entry name" value="Type I PLP-dependent aspartate aminotransferase-like (Major domain)"/>
    <property type="match status" value="1"/>
</dbReference>